<dbReference type="FunFam" id="2.40.10.10:FF:000068">
    <property type="entry name" value="transmembrane protease serine 2"/>
    <property type="match status" value="1"/>
</dbReference>
<dbReference type="Gene3D" id="2.40.10.10">
    <property type="entry name" value="Trypsin-like serine proteases"/>
    <property type="match status" value="1"/>
</dbReference>
<proteinExistence type="predicted"/>
<dbReference type="OrthoDB" id="10059102at2759"/>
<organism evidence="4">
    <name type="scientific">Notodromas monacha</name>
    <dbReference type="NCBI Taxonomy" id="399045"/>
    <lineage>
        <taxon>Eukaryota</taxon>
        <taxon>Metazoa</taxon>
        <taxon>Ecdysozoa</taxon>
        <taxon>Arthropoda</taxon>
        <taxon>Crustacea</taxon>
        <taxon>Oligostraca</taxon>
        <taxon>Ostracoda</taxon>
        <taxon>Podocopa</taxon>
        <taxon>Podocopida</taxon>
        <taxon>Cypridocopina</taxon>
        <taxon>Cypridoidea</taxon>
        <taxon>Cyprididae</taxon>
        <taxon>Notodromas</taxon>
    </lineage>
</organism>
<dbReference type="InterPro" id="IPR001254">
    <property type="entry name" value="Trypsin_dom"/>
</dbReference>
<evidence type="ECO:0000256" key="1">
    <source>
        <dbReference type="ARBA" id="ARBA00023157"/>
    </source>
</evidence>
<sequence>MRDNSEEEQVLAQSQLRFDGSFVLLITHLGRREAPVILLPDTSLLVDVMQKMANTFDSPSSRYSQQQQPQTQNNWPDAYRNNEYQYNQVRQASPYAQQVANLQNNEKLVPRQVHYMAEQPFGSVLASIPKAELIGVHHVPGYARSFSNSQFAWHDVKPSKRANPEPRQIKSIVTNRPDELRMLQKGAASVAPSYNALPANWQDSHLMNNNNPHPAINVNSSIDLAIPSQNALMEEILRNVVQGPQNQPSNSNVTEMSPENPSGFKQPQWSHVKQLLTPNHILDQAKGSYATFDETQSDKSSREAYTHAEENPPESKRLFAAVPPGHHTNNVSSQQSTGNSTNVPPLSSSSLSGKRVRGAVEVEIKQFPFHALLKKEDLYICGGVIISATWILTAGQCVNMNDPWNLEVVVGEIFGTTAGPRADQYYRVMGVVLHKNHSSRSTHYDIALLETDRSITFGEKVNPISLPRIPYSNPKDDDILIVSGYGTLSEGIMPQSILKASKLNYVDDAQCRKYFPKLLDSQLCAICHRIDGERCGCQGDIGGPLTNVDGELIGITSSGLGCLSKHKPGTYTQVSHFLEWMAANIGRHSLPWRMR</sequence>
<dbReference type="InterPro" id="IPR043504">
    <property type="entry name" value="Peptidase_S1_PA_chymotrypsin"/>
</dbReference>
<feature type="compositionally biased region" description="Polar residues" evidence="2">
    <location>
        <begin position="327"/>
        <end position="352"/>
    </location>
</feature>
<dbReference type="Proteomes" id="UP000678499">
    <property type="component" value="Unassembled WGS sequence"/>
</dbReference>
<dbReference type="Pfam" id="PF00089">
    <property type="entry name" value="Trypsin"/>
    <property type="match status" value="1"/>
</dbReference>
<name>A0A7R9GBW7_9CRUS</name>
<evidence type="ECO:0000259" key="3">
    <source>
        <dbReference type="PROSITE" id="PS50240"/>
    </source>
</evidence>
<evidence type="ECO:0000256" key="2">
    <source>
        <dbReference type="SAM" id="MobiDB-lite"/>
    </source>
</evidence>
<keyword evidence="1" id="KW-1015">Disulfide bond</keyword>
<dbReference type="EMBL" id="CAJPEX010000399">
    <property type="protein sequence ID" value="CAG0915488.1"/>
    <property type="molecule type" value="Genomic_DNA"/>
</dbReference>
<dbReference type="GO" id="GO:0004252">
    <property type="term" value="F:serine-type endopeptidase activity"/>
    <property type="evidence" value="ECO:0007669"/>
    <property type="project" value="InterPro"/>
</dbReference>
<keyword evidence="5" id="KW-1185">Reference proteome</keyword>
<dbReference type="CDD" id="cd00190">
    <property type="entry name" value="Tryp_SPc"/>
    <property type="match status" value="1"/>
</dbReference>
<dbReference type="PRINTS" id="PR00722">
    <property type="entry name" value="CHYMOTRYPSIN"/>
</dbReference>
<dbReference type="EMBL" id="OA882436">
    <property type="protein sequence ID" value="CAD7275336.1"/>
    <property type="molecule type" value="Genomic_DNA"/>
</dbReference>
<feature type="compositionally biased region" description="Low complexity" evidence="2">
    <location>
        <begin position="58"/>
        <end position="72"/>
    </location>
</feature>
<protein>
    <recommendedName>
        <fullName evidence="3">Peptidase S1 domain-containing protein</fullName>
    </recommendedName>
</protein>
<feature type="region of interest" description="Disordered" evidence="2">
    <location>
        <begin position="243"/>
        <end position="267"/>
    </location>
</feature>
<dbReference type="InterPro" id="IPR009003">
    <property type="entry name" value="Peptidase_S1_PA"/>
</dbReference>
<dbReference type="SMART" id="SM00020">
    <property type="entry name" value="Tryp_SPc"/>
    <property type="match status" value="1"/>
</dbReference>
<dbReference type="GO" id="GO:0006508">
    <property type="term" value="P:proteolysis"/>
    <property type="evidence" value="ECO:0007669"/>
    <property type="project" value="InterPro"/>
</dbReference>
<dbReference type="InterPro" id="IPR001314">
    <property type="entry name" value="Peptidase_S1A"/>
</dbReference>
<feature type="domain" description="Peptidase S1" evidence="3">
    <location>
        <begin position="356"/>
        <end position="586"/>
    </location>
</feature>
<feature type="compositionally biased region" description="Basic and acidic residues" evidence="2">
    <location>
        <begin position="296"/>
        <end position="317"/>
    </location>
</feature>
<reference evidence="4" key="1">
    <citation type="submission" date="2020-11" db="EMBL/GenBank/DDBJ databases">
        <authorList>
            <person name="Tran Van P."/>
        </authorList>
    </citation>
    <scope>NUCLEOTIDE SEQUENCE</scope>
</reference>
<accession>A0A7R9GBW7</accession>
<gene>
    <name evidence="4" type="ORF">NMOB1V02_LOCUS3134</name>
</gene>
<dbReference type="PANTHER" id="PTHR24252:SF7">
    <property type="entry name" value="HYALIN"/>
    <property type="match status" value="1"/>
</dbReference>
<feature type="region of interest" description="Disordered" evidence="2">
    <location>
        <begin position="290"/>
        <end position="352"/>
    </location>
</feature>
<evidence type="ECO:0000313" key="5">
    <source>
        <dbReference type="Proteomes" id="UP000678499"/>
    </source>
</evidence>
<dbReference type="AlphaFoldDB" id="A0A7R9GBW7"/>
<dbReference type="PANTHER" id="PTHR24252">
    <property type="entry name" value="ACROSIN-RELATED"/>
    <property type="match status" value="1"/>
</dbReference>
<evidence type="ECO:0000313" key="4">
    <source>
        <dbReference type="EMBL" id="CAD7275336.1"/>
    </source>
</evidence>
<dbReference type="PROSITE" id="PS50240">
    <property type="entry name" value="TRYPSIN_DOM"/>
    <property type="match status" value="1"/>
</dbReference>
<dbReference type="SUPFAM" id="SSF50494">
    <property type="entry name" value="Trypsin-like serine proteases"/>
    <property type="match status" value="1"/>
</dbReference>
<feature type="region of interest" description="Disordered" evidence="2">
    <location>
        <begin position="57"/>
        <end position="77"/>
    </location>
</feature>